<feature type="transmembrane region" description="Helical" evidence="1">
    <location>
        <begin position="407"/>
        <end position="429"/>
    </location>
</feature>
<proteinExistence type="predicted"/>
<dbReference type="GeneID" id="92355083"/>
<organism evidence="2">
    <name type="scientific">Sulfurisphaera javensis</name>
    <dbReference type="NCBI Taxonomy" id="2049879"/>
    <lineage>
        <taxon>Archaea</taxon>
        <taxon>Thermoproteota</taxon>
        <taxon>Thermoprotei</taxon>
        <taxon>Sulfolobales</taxon>
        <taxon>Sulfolobaceae</taxon>
        <taxon>Sulfurisphaera</taxon>
    </lineage>
</organism>
<keyword evidence="1" id="KW-1133">Transmembrane helix</keyword>
<keyword evidence="1" id="KW-0812">Transmembrane</keyword>
<name>A0AAT9GTE0_9CREN</name>
<keyword evidence="1" id="KW-0472">Membrane</keyword>
<evidence type="ECO:0000256" key="1">
    <source>
        <dbReference type="SAM" id="Phobius"/>
    </source>
</evidence>
<dbReference type="KEGG" id="sjv:SJAV_21330"/>
<evidence type="ECO:0000313" key="2">
    <source>
        <dbReference type="EMBL" id="BFH74189.1"/>
    </source>
</evidence>
<sequence length="483" mass="53862">MINTLKRNAVILIILSIILTSIIAYEAYTINETFSHSVNIFFLRNNQLLQGVSVTLFAFYPTSHGTVIKKIYQARNVKYVTLPLSNLTSYAEHWIKYYRYRIIPSLLGFATYTERNNNNTITVYTQPFTIPISPYNVTHGISESYIIPFINPIVKTVKLNSYVNSSNNNNKDSYTFTTVTTTVPKNEITGPNTCIVLNNVWYYPSQNSLGPVPLAAVYVTNSNLQDYSGALAVWESSSSSSGFRISFGVTFFGGAANLQIIGASITTSSSSMSLTVVSHFGDISNSQFAEIYTYGQIAVANFTEYQYCYLPGFYWSQPIGSITEVFFTALQLNGTNSNYVPALYSTNTPQIPIQKFFSFTNNYVLVKNDSISGFTCIYDTASSYPYTSYGYLSGGISLSLIVTIAKIIGLAVPSWVSILAFVISPYLYIGTFTQSINSFVTTLSITILEPSGTYNIYMLYSNATYNINDNNYSIPINYFYIKN</sequence>
<accession>A0AAT9GTE0</accession>
<dbReference type="EMBL" id="AP031322">
    <property type="protein sequence ID" value="BFH74189.1"/>
    <property type="molecule type" value="Genomic_DNA"/>
</dbReference>
<gene>
    <name evidence="2" type="ORF">SJAV_21330</name>
</gene>
<dbReference type="RefSeq" id="WP_369609723.1">
    <property type="nucleotide sequence ID" value="NZ_AP031322.1"/>
</dbReference>
<reference evidence="2" key="1">
    <citation type="submission" date="2024-03" db="EMBL/GenBank/DDBJ databases">
        <title>Complete genome sequence of Sulfurisphaera javensis strain KD-1.</title>
        <authorList>
            <person name="Sakai H."/>
            <person name="Nur N."/>
            <person name="Suwanto A."/>
            <person name="Kurosawa N."/>
        </authorList>
    </citation>
    <scope>NUCLEOTIDE SEQUENCE</scope>
    <source>
        <strain evidence="2">KD-1</strain>
    </source>
</reference>
<protein>
    <submittedName>
        <fullName evidence="2">Uncharacterized protein</fullName>
    </submittedName>
</protein>
<dbReference type="AlphaFoldDB" id="A0AAT9GTE0"/>